<proteinExistence type="predicted"/>
<dbReference type="EMBL" id="LWAE01000014">
    <property type="protein sequence ID" value="KZL88785.1"/>
    <property type="molecule type" value="Genomic_DNA"/>
</dbReference>
<dbReference type="OrthoDB" id="9816136at2"/>
<sequence>MISRTEDWYRRDVYIFIKDNSKVSKEDILRKFQNDLTLEEELKTLIDIGKIKYIDGYYSVK</sequence>
<dbReference type="AlphaFoldDB" id="A0A162QPF2"/>
<evidence type="ECO:0000313" key="1">
    <source>
        <dbReference type="EMBL" id="KZL88785.1"/>
    </source>
</evidence>
<evidence type="ECO:0000313" key="2">
    <source>
        <dbReference type="Proteomes" id="UP000076603"/>
    </source>
</evidence>
<dbReference type="PATRIC" id="fig|1121326.3.peg.5943"/>
<gene>
    <name evidence="1" type="ORF">CLMAG_58780</name>
</gene>
<dbReference type="RefSeq" id="WP_066630544.1">
    <property type="nucleotide sequence ID" value="NZ_FQXL01000077.1"/>
</dbReference>
<dbReference type="Proteomes" id="UP000076603">
    <property type="component" value="Unassembled WGS sequence"/>
</dbReference>
<protein>
    <submittedName>
        <fullName evidence="1">Uncharacterized protein</fullName>
    </submittedName>
</protein>
<organism evidence="1 2">
    <name type="scientific">Clostridium magnum DSM 2767</name>
    <dbReference type="NCBI Taxonomy" id="1121326"/>
    <lineage>
        <taxon>Bacteria</taxon>
        <taxon>Bacillati</taxon>
        <taxon>Bacillota</taxon>
        <taxon>Clostridia</taxon>
        <taxon>Eubacteriales</taxon>
        <taxon>Clostridiaceae</taxon>
        <taxon>Clostridium</taxon>
    </lineage>
</organism>
<dbReference type="STRING" id="1121326.CLMAG_58780"/>
<comment type="caution">
    <text evidence="1">The sequence shown here is derived from an EMBL/GenBank/DDBJ whole genome shotgun (WGS) entry which is preliminary data.</text>
</comment>
<reference evidence="1 2" key="1">
    <citation type="submission" date="2016-04" db="EMBL/GenBank/DDBJ databases">
        <title>Genome sequence of Clostridium magnum DSM 2767.</title>
        <authorList>
            <person name="Poehlein A."/>
            <person name="Uhlig R."/>
            <person name="Fischer R."/>
            <person name="Bahl H."/>
            <person name="Daniel R."/>
        </authorList>
    </citation>
    <scope>NUCLEOTIDE SEQUENCE [LARGE SCALE GENOMIC DNA]</scope>
    <source>
        <strain evidence="1 2">DSM 2767</strain>
    </source>
</reference>
<name>A0A162QPF2_9CLOT</name>
<keyword evidence="2" id="KW-1185">Reference proteome</keyword>
<accession>A0A162QPF2</accession>